<accession>A0A1Y2MSW0</accession>
<keyword evidence="1" id="KW-0812">Transmembrane</keyword>
<organism evidence="3 4">
    <name type="scientific">Pseudonocardia autotrophica</name>
    <name type="common">Amycolata autotrophica</name>
    <name type="synonym">Nocardia autotrophica</name>
    <dbReference type="NCBI Taxonomy" id="2074"/>
    <lineage>
        <taxon>Bacteria</taxon>
        <taxon>Bacillati</taxon>
        <taxon>Actinomycetota</taxon>
        <taxon>Actinomycetes</taxon>
        <taxon>Pseudonocardiales</taxon>
        <taxon>Pseudonocardiaceae</taxon>
        <taxon>Pseudonocardia</taxon>
    </lineage>
</organism>
<evidence type="ECO:0000313" key="4">
    <source>
        <dbReference type="Proteomes" id="UP000194360"/>
    </source>
</evidence>
<evidence type="ECO:0000313" key="3">
    <source>
        <dbReference type="EMBL" id="OSY37598.1"/>
    </source>
</evidence>
<keyword evidence="1" id="KW-0472">Membrane</keyword>
<reference evidence="3 4" key="1">
    <citation type="submission" date="2016-09" db="EMBL/GenBank/DDBJ databases">
        <title>Pseudonocardia autotrophica DSM535, a candidate organism with high potential of specific P450 cytochromes.</title>
        <authorList>
            <person name="Grumaz C."/>
            <person name="Vainshtein Y."/>
            <person name="Kirstahler P."/>
            <person name="Sohn K."/>
        </authorList>
    </citation>
    <scope>NUCLEOTIDE SEQUENCE [LARGE SCALE GENOMIC DNA]</scope>
    <source>
        <strain evidence="3 4">DSM 535</strain>
    </source>
</reference>
<dbReference type="EMBL" id="MIGB01000029">
    <property type="protein sequence ID" value="OSY37598.1"/>
    <property type="molecule type" value="Genomic_DNA"/>
</dbReference>
<keyword evidence="4" id="KW-1185">Reference proteome</keyword>
<feature type="transmembrane region" description="Helical" evidence="1">
    <location>
        <begin position="24"/>
        <end position="48"/>
    </location>
</feature>
<name>A0A1Y2MSW0_PSEAH</name>
<evidence type="ECO:0000259" key="2">
    <source>
        <dbReference type="Pfam" id="PF03703"/>
    </source>
</evidence>
<evidence type="ECO:0000256" key="1">
    <source>
        <dbReference type="SAM" id="Phobius"/>
    </source>
</evidence>
<dbReference type="RefSeq" id="WP_085914813.1">
    <property type="nucleotide sequence ID" value="NZ_AP018920.1"/>
</dbReference>
<feature type="transmembrane region" description="Helical" evidence="1">
    <location>
        <begin position="54"/>
        <end position="76"/>
    </location>
</feature>
<dbReference type="AlphaFoldDB" id="A0A1Y2MSW0"/>
<dbReference type="InterPro" id="IPR005182">
    <property type="entry name" value="YdbS-like_PH"/>
</dbReference>
<dbReference type="PANTHER" id="PTHR34473:SF2">
    <property type="entry name" value="UPF0699 TRANSMEMBRANE PROTEIN YDBT"/>
    <property type="match status" value="1"/>
</dbReference>
<dbReference type="Pfam" id="PF03703">
    <property type="entry name" value="bPH_2"/>
    <property type="match status" value="1"/>
</dbReference>
<protein>
    <submittedName>
        <fullName evidence="3">Bacterial membrane flanked domain protein</fullName>
    </submittedName>
</protein>
<dbReference type="PANTHER" id="PTHR34473">
    <property type="entry name" value="UPF0699 TRANSMEMBRANE PROTEIN YDBS"/>
    <property type="match status" value="1"/>
</dbReference>
<keyword evidence="1" id="KW-1133">Transmembrane helix</keyword>
<dbReference type="OrthoDB" id="4350422at2"/>
<sequence length="189" mass="20716">MAFPDDALGEDERVVLHGRPHWRLCLGPVCALLLVSAAAGFAAAVVRLQTWAPWAWALLGVLAGLAVTRTTVLPLVRWRCSHLAVTNLRFIVREGITTRNGLDVPIDRIDAVRVRSSTLERVLGCGTLQLDVAGERLRFAHVPAVERVQARLHREIGRIESTRRAAAGETQRTSLRGHADAAVRERMGA</sequence>
<feature type="domain" description="YdbS-like PH" evidence="2">
    <location>
        <begin position="78"/>
        <end position="151"/>
    </location>
</feature>
<proteinExistence type="predicted"/>
<dbReference type="STRING" id="2074.BG845_04635"/>
<comment type="caution">
    <text evidence="3">The sequence shown here is derived from an EMBL/GenBank/DDBJ whole genome shotgun (WGS) entry which is preliminary data.</text>
</comment>
<dbReference type="Proteomes" id="UP000194360">
    <property type="component" value="Unassembled WGS sequence"/>
</dbReference>
<gene>
    <name evidence="3" type="ORF">BG845_04635</name>
</gene>